<dbReference type="InterPro" id="IPR019557">
    <property type="entry name" value="AminoTfrase-like_pln_mobile"/>
</dbReference>
<dbReference type="InterPro" id="IPR044824">
    <property type="entry name" value="MAIN-like"/>
</dbReference>
<name>A0AAV9A2W3_ACOGR</name>
<accession>A0AAV9A2W3</accession>
<evidence type="ECO:0000313" key="3">
    <source>
        <dbReference type="EMBL" id="KAK1258499.1"/>
    </source>
</evidence>
<dbReference type="GO" id="GO:0010073">
    <property type="term" value="P:meristem maintenance"/>
    <property type="evidence" value="ECO:0007669"/>
    <property type="project" value="InterPro"/>
</dbReference>
<protein>
    <recommendedName>
        <fullName evidence="2">Aminotransferase-like plant mobile domain-containing protein</fullName>
    </recommendedName>
</protein>
<feature type="region of interest" description="Disordered" evidence="1">
    <location>
        <begin position="434"/>
        <end position="455"/>
    </location>
</feature>
<feature type="compositionally biased region" description="Basic and acidic residues" evidence="1">
    <location>
        <begin position="434"/>
        <end position="444"/>
    </location>
</feature>
<comment type="caution">
    <text evidence="3">The sequence shown here is derived from an EMBL/GenBank/DDBJ whole genome shotgun (WGS) entry which is preliminary data.</text>
</comment>
<sequence length="455" mass="51549">MPTSKVVDLVHNALHINMSDIEKELESHNGRAVRLSWLKDHLAEKTCKMPLQDIECAVRGYLLYLLGCTIFSDKTGALVAVEYLQYFEDLENVKNYAWGAATLVHLYRQLGIASRAKCRQISGYLTLIQAWVYEHIPLLRPAQDERASDRSPRAALWKNSRNLAGLQKNSVVVIRELLDSLSPEQIDFDPYHNIRDWSSMQEYVFYKGCLVANRVFEPYMPDRMLRQLGHIQTIPLDPTRPDQRTRRPRAASGYKVSYGGNVEHMEQWENGLLGPKTRGSQVQRPWDTVPEYMGWFERVSHRFVQNPDKRRFLAMRASSAQMTISSDEEWVDAREIAGDGDCNGSQTSVAGDVANRREEKGRAREREGAKGDFGGPFQTAWTSGLLYFIVHTLKILFGSQALKTVVTESSCTDHGKRCAADGVNDVRYRATKRRIEASGGEGRRQLGKPPASNAL</sequence>
<reference evidence="3" key="2">
    <citation type="submission" date="2023-06" db="EMBL/GenBank/DDBJ databases">
        <authorList>
            <person name="Ma L."/>
            <person name="Liu K.-W."/>
            <person name="Li Z."/>
            <person name="Hsiao Y.-Y."/>
            <person name="Qi Y."/>
            <person name="Fu T."/>
            <person name="Tang G."/>
            <person name="Zhang D."/>
            <person name="Sun W.-H."/>
            <person name="Liu D.-K."/>
            <person name="Li Y."/>
            <person name="Chen G.-Z."/>
            <person name="Liu X.-D."/>
            <person name="Liao X.-Y."/>
            <person name="Jiang Y.-T."/>
            <person name="Yu X."/>
            <person name="Hao Y."/>
            <person name="Huang J."/>
            <person name="Zhao X.-W."/>
            <person name="Ke S."/>
            <person name="Chen Y.-Y."/>
            <person name="Wu W.-L."/>
            <person name="Hsu J.-L."/>
            <person name="Lin Y.-F."/>
            <person name="Huang M.-D."/>
            <person name="Li C.-Y."/>
            <person name="Huang L."/>
            <person name="Wang Z.-W."/>
            <person name="Zhao X."/>
            <person name="Zhong W.-Y."/>
            <person name="Peng D.-H."/>
            <person name="Ahmad S."/>
            <person name="Lan S."/>
            <person name="Zhang J.-S."/>
            <person name="Tsai W.-C."/>
            <person name="Van De Peer Y."/>
            <person name="Liu Z.-J."/>
        </authorList>
    </citation>
    <scope>NUCLEOTIDE SEQUENCE</scope>
    <source>
        <strain evidence="3">SCP</strain>
        <tissue evidence="3">Leaves</tissue>
    </source>
</reference>
<dbReference type="PANTHER" id="PTHR46033:SF8">
    <property type="entry name" value="PROTEIN MAINTENANCE OF MERISTEMS-LIKE"/>
    <property type="match status" value="1"/>
</dbReference>
<dbReference type="AlphaFoldDB" id="A0AAV9A2W3"/>
<proteinExistence type="predicted"/>
<dbReference type="EMBL" id="JAUJYN010000016">
    <property type="protein sequence ID" value="KAK1258499.1"/>
    <property type="molecule type" value="Genomic_DNA"/>
</dbReference>
<reference evidence="3" key="1">
    <citation type="journal article" date="2023" name="Nat. Commun.">
        <title>Diploid and tetraploid genomes of Acorus and the evolution of monocots.</title>
        <authorList>
            <person name="Ma L."/>
            <person name="Liu K.W."/>
            <person name="Li Z."/>
            <person name="Hsiao Y.Y."/>
            <person name="Qi Y."/>
            <person name="Fu T."/>
            <person name="Tang G.D."/>
            <person name="Zhang D."/>
            <person name="Sun W.H."/>
            <person name="Liu D.K."/>
            <person name="Li Y."/>
            <person name="Chen G.Z."/>
            <person name="Liu X.D."/>
            <person name="Liao X.Y."/>
            <person name="Jiang Y.T."/>
            <person name="Yu X."/>
            <person name="Hao Y."/>
            <person name="Huang J."/>
            <person name="Zhao X.W."/>
            <person name="Ke S."/>
            <person name="Chen Y.Y."/>
            <person name="Wu W.L."/>
            <person name="Hsu J.L."/>
            <person name="Lin Y.F."/>
            <person name="Huang M.D."/>
            <person name="Li C.Y."/>
            <person name="Huang L."/>
            <person name="Wang Z.W."/>
            <person name="Zhao X."/>
            <person name="Zhong W.Y."/>
            <person name="Peng D.H."/>
            <person name="Ahmad S."/>
            <person name="Lan S."/>
            <person name="Zhang J.S."/>
            <person name="Tsai W.C."/>
            <person name="Van de Peer Y."/>
            <person name="Liu Z.J."/>
        </authorList>
    </citation>
    <scope>NUCLEOTIDE SEQUENCE</scope>
    <source>
        <strain evidence="3">SCP</strain>
    </source>
</reference>
<feature type="region of interest" description="Disordered" evidence="1">
    <location>
        <begin position="337"/>
        <end position="372"/>
    </location>
</feature>
<evidence type="ECO:0000256" key="1">
    <source>
        <dbReference type="SAM" id="MobiDB-lite"/>
    </source>
</evidence>
<evidence type="ECO:0000259" key="2">
    <source>
        <dbReference type="Pfam" id="PF10536"/>
    </source>
</evidence>
<organism evidence="3 4">
    <name type="scientific">Acorus gramineus</name>
    <name type="common">Dwarf sweet flag</name>
    <dbReference type="NCBI Taxonomy" id="55184"/>
    <lineage>
        <taxon>Eukaryota</taxon>
        <taxon>Viridiplantae</taxon>
        <taxon>Streptophyta</taxon>
        <taxon>Embryophyta</taxon>
        <taxon>Tracheophyta</taxon>
        <taxon>Spermatophyta</taxon>
        <taxon>Magnoliopsida</taxon>
        <taxon>Liliopsida</taxon>
        <taxon>Acoraceae</taxon>
        <taxon>Acorus</taxon>
    </lineage>
</organism>
<keyword evidence="4" id="KW-1185">Reference proteome</keyword>
<dbReference type="Pfam" id="PF10536">
    <property type="entry name" value="PMD"/>
    <property type="match status" value="1"/>
</dbReference>
<feature type="domain" description="Aminotransferase-like plant mobile" evidence="2">
    <location>
        <begin position="23"/>
        <end position="296"/>
    </location>
</feature>
<feature type="compositionally biased region" description="Basic and acidic residues" evidence="1">
    <location>
        <begin position="354"/>
        <end position="370"/>
    </location>
</feature>
<dbReference type="Proteomes" id="UP001179952">
    <property type="component" value="Unassembled WGS sequence"/>
</dbReference>
<evidence type="ECO:0000313" key="4">
    <source>
        <dbReference type="Proteomes" id="UP001179952"/>
    </source>
</evidence>
<dbReference type="PANTHER" id="PTHR46033">
    <property type="entry name" value="PROTEIN MAIN-LIKE 2"/>
    <property type="match status" value="1"/>
</dbReference>
<gene>
    <name evidence="3" type="ORF">QJS04_geneDACA017288</name>
</gene>